<dbReference type="EC" id="3.1.1.74" evidence="8"/>
<feature type="chain" id="PRO_5044980811" description="Cutinase" evidence="8">
    <location>
        <begin position="21"/>
        <end position="356"/>
    </location>
</feature>
<reference evidence="10 11" key="1">
    <citation type="submission" date="2024-02" db="EMBL/GenBank/DDBJ databases">
        <title>First draft genome assembly of two strains of Seiridium cardinale.</title>
        <authorList>
            <person name="Emiliani G."/>
            <person name="Scali E."/>
        </authorList>
    </citation>
    <scope>NUCLEOTIDE SEQUENCE [LARGE SCALE GENOMIC DNA]</scope>
    <source>
        <strain evidence="10 11">BM-138-000479</strain>
    </source>
</reference>
<dbReference type="InterPro" id="IPR000675">
    <property type="entry name" value="Cutinase/axe"/>
</dbReference>
<keyword evidence="5 8" id="KW-0732">Signal</keyword>
<evidence type="ECO:0000256" key="2">
    <source>
        <dbReference type="ARBA" id="ARBA00007534"/>
    </source>
</evidence>
<keyword evidence="4 8" id="KW-0964">Secreted</keyword>
<dbReference type="Proteomes" id="UP001465668">
    <property type="component" value="Unassembled WGS sequence"/>
</dbReference>
<protein>
    <recommendedName>
        <fullName evidence="8">Cutinase</fullName>
        <ecNumber evidence="8">3.1.1.74</ecNumber>
    </recommendedName>
</protein>
<dbReference type="EMBL" id="JARVKM010000055">
    <property type="protein sequence ID" value="KAK9772963.1"/>
    <property type="molecule type" value="Genomic_DNA"/>
</dbReference>
<dbReference type="SUPFAM" id="SSF53474">
    <property type="entry name" value="alpha/beta-Hydrolases"/>
    <property type="match status" value="1"/>
</dbReference>
<keyword evidence="11" id="KW-1185">Reference proteome</keyword>
<comment type="catalytic activity">
    <reaction evidence="8">
        <text>cutin + H2O = cutin monomers.</text>
        <dbReference type="EC" id="3.1.1.74"/>
    </reaction>
</comment>
<comment type="subcellular location">
    <subcellularLocation>
        <location evidence="1 8">Secreted</location>
    </subcellularLocation>
</comment>
<dbReference type="Gene3D" id="3.40.50.1820">
    <property type="entry name" value="alpha/beta hydrolase"/>
    <property type="match status" value="1"/>
</dbReference>
<dbReference type="PANTHER" id="PTHR33630:SF13">
    <property type="entry name" value="ACETYLXYLAN ESTERASE"/>
    <property type="match status" value="1"/>
</dbReference>
<feature type="region of interest" description="Disordered" evidence="9">
    <location>
        <begin position="257"/>
        <end position="294"/>
    </location>
</feature>
<feature type="signal peptide" evidence="8">
    <location>
        <begin position="1"/>
        <end position="20"/>
    </location>
</feature>
<name>A0ABR2XGQ5_9PEZI</name>
<gene>
    <name evidence="10" type="ORF">SCAR479_10293</name>
</gene>
<dbReference type="PROSITE" id="PS00155">
    <property type="entry name" value="CUTINASE_1"/>
    <property type="match status" value="1"/>
</dbReference>
<sequence>MSPPSSIMRAALLAASAVNAAELLQGRQMSTTTCAEVHIFLAKGNNEPYPGRQSKLVSAICDGLSSCDYEDIVMENMLSDEYCGAVYEGATNGYAQLNDYNSRCPDAKLVISGYSQGAQVVSDILGGGGGTFYNGCVEDETPQLSVTSDAGKMVKAVLTFGNVRHTADQPYNYESGSADTSYFPRPSSQLALLDTYQDLWRDYCVSGDPICAQGDFVNAHLTYFDNFTTEAAEWVKEKVDAATCDDCTTTLSVASTTASGSASGSASTSASASVTSSSSATTTGSGSSTVTSGATTSTILPEATASTTENLSLVPTVAASGTASASSTGSSGSTTNSESVSIFGLAVAAAFAFWLV</sequence>
<evidence type="ECO:0000256" key="5">
    <source>
        <dbReference type="ARBA" id="ARBA00022729"/>
    </source>
</evidence>
<evidence type="ECO:0000256" key="6">
    <source>
        <dbReference type="ARBA" id="ARBA00022801"/>
    </source>
</evidence>
<dbReference type="Pfam" id="PF01083">
    <property type="entry name" value="Cutinase"/>
    <property type="match status" value="1"/>
</dbReference>
<evidence type="ECO:0000256" key="8">
    <source>
        <dbReference type="RuleBase" id="RU361263"/>
    </source>
</evidence>
<evidence type="ECO:0000256" key="9">
    <source>
        <dbReference type="SAM" id="MobiDB-lite"/>
    </source>
</evidence>
<keyword evidence="6 8" id="KW-0378">Hydrolase</keyword>
<keyword evidence="7" id="KW-1015">Disulfide bond</keyword>
<evidence type="ECO:0000313" key="10">
    <source>
        <dbReference type="EMBL" id="KAK9772963.1"/>
    </source>
</evidence>
<comment type="function">
    <text evidence="8">Catalyzes the hydrolysis of complex carboxylic polyesters found in the cell wall of plants. Degrades cutin, a macromolecule that forms the structure of the plant cuticle.</text>
</comment>
<dbReference type="InterPro" id="IPR043580">
    <property type="entry name" value="CUTINASE_1"/>
</dbReference>
<organism evidence="10 11">
    <name type="scientific">Seiridium cardinale</name>
    <dbReference type="NCBI Taxonomy" id="138064"/>
    <lineage>
        <taxon>Eukaryota</taxon>
        <taxon>Fungi</taxon>
        <taxon>Dikarya</taxon>
        <taxon>Ascomycota</taxon>
        <taxon>Pezizomycotina</taxon>
        <taxon>Sordariomycetes</taxon>
        <taxon>Xylariomycetidae</taxon>
        <taxon>Amphisphaeriales</taxon>
        <taxon>Sporocadaceae</taxon>
        <taxon>Seiridium</taxon>
    </lineage>
</organism>
<evidence type="ECO:0000256" key="3">
    <source>
        <dbReference type="ARBA" id="ARBA00022487"/>
    </source>
</evidence>
<keyword evidence="3 8" id="KW-0719">Serine esterase</keyword>
<dbReference type="InterPro" id="IPR029058">
    <property type="entry name" value="AB_hydrolase_fold"/>
</dbReference>
<evidence type="ECO:0000313" key="11">
    <source>
        <dbReference type="Proteomes" id="UP001465668"/>
    </source>
</evidence>
<dbReference type="PANTHER" id="PTHR33630">
    <property type="entry name" value="CUTINASE RV1984C-RELATED-RELATED"/>
    <property type="match status" value="1"/>
</dbReference>
<comment type="caution">
    <text evidence="10">The sequence shown here is derived from an EMBL/GenBank/DDBJ whole genome shotgun (WGS) entry which is preliminary data.</text>
</comment>
<evidence type="ECO:0000256" key="4">
    <source>
        <dbReference type="ARBA" id="ARBA00022525"/>
    </source>
</evidence>
<evidence type="ECO:0000256" key="1">
    <source>
        <dbReference type="ARBA" id="ARBA00004613"/>
    </source>
</evidence>
<comment type="similarity">
    <text evidence="2 8">Belongs to the cutinase family.</text>
</comment>
<proteinExistence type="inferred from homology"/>
<evidence type="ECO:0000256" key="7">
    <source>
        <dbReference type="ARBA" id="ARBA00023157"/>
    </source>
</evidence>
<accession>A0ABR2XGQ5</accession>
<dbReference type="SMART" id="SM01110">
    <property type="entry name" value="Cutinase"/>
    <property type="match status" value="1"/>
</dbReference>